<reference evidence="1 2" key="1">
    <citation type="submission" date="2020-07" db="EMBL/GenBank/DDBJ databases">
        <title>Mycobacterium kansasii (former subtype) with zoonotic potential isolated from diseased indoor pet cat, Japan.</title>
        <authorList>
            <person name="Fukano H."/>
            <person name="Terazono T."/>
            <person name="Hoshino Y."/>
        </authorList>
    </citation>
    <scope>NUCLEOTIDE SEQUENCE [LARGE SCALE GENOMIC DNA]</scope>
    <source>
        <strain evidence="1 2">Kuro-I</strain>
    </source>
</reference>
<keyword evidence="2" id="KW-1185">Reference proteome</keyword>
<evidence type="ECO:0000313" key="2">
    <source>
        <dbReference type="Proteomes" id="UP000516380"/>
    </source>
</evidence>
<protein>
    <submittedName>
        <fullName evidence="1">Uncharacterized protein</fullName>
    </submittedName>
</protein>
<evidence type="ECO:0000313" key="1">
    <source>
        <dbReference type="EMBL" id="BCI92502.1"/>
    </source>
</evidence>
<sequence length="114" mass="13051">MRFSNRTVPKDWMQLTGPGLWTASAKNQALTAEPAAVPAVWAPAAVVVAVRLLPGIWVRHLFQHRHRRRLPQGTIQSGDGNADRRYVAWVDVDGWHRDADGAAWRARPRRRRWK</sequence>
<gene>
    <name evidence="1" type="ORF">NIIDMKKI_77080</name>
</gene>
<proteinExistence type="predicted"/>
<dbReference type="AlphaFoldDB" id="A0A7G1IQM6"/>
<name>A0A7G1IQM6_MYCKA</name>
<dbReference type="Proteomes" id="UP000516380">
    <property type="component" value="Chromosome"/>
</dbReference>
<accession>A0A7G1IQM6</accession>
<organism evidence="1 2">
    <name type="scientific">Mycobacterium kansasii</name>
    <dbReference type="NCBI Taxonomy" id="1768"/>
    <lineage>
        <taxon>Bacteria</taxon>
        <taxon>Bacillati</taxon>
        <taxon>Actinomycetota</taxon>
        <taxon>Actinomycetes</taxon>
        <taxon>Mycobacteriales</taxon>
        <taxon>Mycobacteriaceae</taxon>
        <taxon>Mycobacterium</taxon>
    </lineage>
</organism>
<dbReference type="EMBL" id="AP023343">
    <property type="protein sequence ID" value="BCI92502.1"/>
    <property type="molecule type" value="Genomic_DNA"/>
</dbReference>